<dbReference type="InterPro" id="IPR036877">
    <property type="entry name" value="SUI1_dom_sf"/>
</dbReference>
<sequence>MFIKAFKIKTSTAIRGSDRRKLRAQVQASFPKLDAEELSVLIPNKEEMTITKISTHSGDTVTFYSVSGEPVFFEVEKRIFPTVYTLWKYPDMLLSFTTWPLVLENLSGGADLMLPGIILPPGGLDSIERFEKNTICCVKLKGNNAPVAVGLTTVSRKDLYEDGMRGKGVNILHVFTDCLWAHGSKTLLPQINEQVDSNKEMLENDEEIQDGGKEMKGETEETPKFDAEAKAEVATTEQSHADNEEKLGKDESTTDTSHNGLLIEDIQSISIQDPALPSDEACASNCNVLDHSTNKHENSQAIEDNLATIPTTSEEMDELLGYCFFCAVLRLKENDLPLLTSAFFRNHMLPYSPDGKFLDLKKSSYKKLSKFLQSMQERGVIKIQEMSKGVDSVIAVDFSHEELKSFKTSIDSLPPKPIKTAPVSTNKQQGPVIEEMVSVSGGLANLFATAGYEKGSVFTLAEARKFVTEYAKTNELVDKNNPRMVILDPVLTKALVNKNEDVPSLNWENLFTRVLNKMNSCYQITLPGQSALLRKGKIDPLEIKIEQRMGNKKVTLVRNLDAYGIEPQEFAHKIQLKAACSTSVNQLPGKHKTPGMQVMVQGNQVSLVATALLDDYKIPKKYISGLELLKNQKKKKK</sequence>
<feature type="domain" description="SUI1" evidence="4">
    <location>
        <begin position="541"/>
        <end position="616"/>
    </location>
</feature>
<dbReference type="Pfam" id="PF01253">
    <property type="entry name" value="SUI1"/>
    <property type="match status" value="1"/>
</dbReference>
<evidence type="ECO:0000256" key="2">
    <source>
        <dbReference type="ARBA" id="ARBA00022490"/>
    </source>
</evidence>
<dbReference type="SUPFAM" id="SSF88697">
    <property type="entry name" value="PUA domain-like"/>
    <property type="match status" value="1"/>
</dbReference>
<dbReference type="InterPro" id="IPR039759">
    <property type="entry name" value="eIF2D_SUI1"/>
</dbReference>
<dbReference type="KEGG" id="aten:116290285"/>
<dbReference type="FunCoup" id="A0A6P8HKL9">
    <property type="interactions" value="2455"/>
</dbReference>
<dbReference type="InterPro" id="IPR039757">
    <property type="entry name" value="EIF2D"/>
</dbReference>
<dbReference type="PANTHER" id="PTHR12217">
    <property type="entry name" value="EUKARYOTIC TRANSLATION INITIATION FACTOR 2D"/>
    <property type="match status" value="1"/>
</dbReference>
<dbReference type="InterPro" id="IPR058886">
    <property type="entry name" value="SWIB_eIF2D"/>
</dbReference>
<dbReference type="CDD" id="cd11608">
    <property type="entry name" value="eIF2D_C"/>
    <property type="match status" value="1"/>
</dbReference>
<evidence type="ECO:0000256" key="1">
    <source>
        <dbReference type="ARBA" id="ARBA00010359"/>
    </source>
</evidence>
<evidence type="ECO:0000313" key="7">
    <source>
        <dbReference type="RefSeq" id="XP_031553150.1"/>
    </source>
</evidence>
<dbReference type="Pfam" id="PF26292">
    <property type="entry name" value="PUA_elF2D"/>
    <property type="match status" value="1"/>
</dbReference>
<feature type="compositionally biased region" description="Basic and acidic residues" evidence="3">
    <location>
        <begin position="239"/>
        <end position="252"/>
    </location>
</feature>
<organism evidence="6 7">
    <name type="scientific">Actinia tenebrosa</name>
    <name type="common">Australian red waratah sea anemone</name>
    <dbReference type="NCBI Taxonomy" id="6105"/>
    <lineage>
        <taxon>Eukaryota</taxon>
        <taxon>Metazoa</taxon>
        <taxon>Cnidaria</taxon>
        <taxon>Anthozoa</taxon>
        <taxon>Hexacorallia</taxon>
        <taxon>Actiniaria</taxon>
        <taxon>Actiniidae</taxon>
        <taxon>Actinia</taxon>
    </lineage>
</organism>
<dbReference type="InterPro" id="IPR003121">
    <property type="entry name" value="SWIB_MDM2_domain"/>
</dbReference>
<dbReference type="InterPro" id="IPR057429">
    <property type="entry name" value="WH_eIF2D"/>
</dbReference>
<dbReference type="AlphaFoldDB" id="A0A6P8HKL9"/>
<dbReference type="GO" id="GO:0001731">
    <property type="term" value="P:formation of translation preinitiation complex"/>
    <property type="evidence" value="ECO:0007669"/>
    <property type="project" value="InterPro"/>
</dbReference>
<dbReference type="FunFam" id="3.10.400.20:FF:000002">
    <property type="entry name" value="Eukaryotic translation initiation factor 2D"/>
    <property type="match status" value="1"/>
</dbReference>
<dbReference type="Gene3D" id="1.10.245.10">
    <property type="entry name" value="SWIB/MDM2 domain"/>
    <property type="match status" value="1"/>
</dbReference>
<keyword evidence="2" id="KW-0963">Cytoplasm</keyword>
<dbReference type="InterPro" id="IPR036885">
    <property type="entry name" value="SWIB_MDM2_dom_sf"/>
</dbReference>
<dbReference type="NCBIfam" id="TIGR00451">
    <property type="entry name" value="unchar_dom_2"/>
    <property type="match status" value="1"/>
</dbReference>
<dbReference type="Pfam" id="PF17832">
    <property type="entry name" value="Pre-PUA"/>
    <property type="match status" value="1"/>
</dbReference>
<dbReference type="InterPro" id="IPR001950">
    <property type="entry name" value="SUI1"/>
</dbReference>
<dbReference type="InterPro" id="IPR048248">
    <property type="entry name" value="PUA_eIF2d-like"/>
</dbReference>
<feature type="region of interest" description="Disordered" evidence="3">
    <location>
        <begin position="209"/>
        <end position="257"/>
    </location>
</feature>
<dbReference type="PROSITE" id="PS50890">
    <property type="entry name" value="PUA"/>
    <property type="match status" value="1"/>
</dbReference>
<feature type="domain" description="DM2" evidence="5">
    <location>
        <begin position="432"/>
        <end position="517"/>
    </location>
</feature>
<dbReference type="Pfam" id="PF26291">
    <property type="entry name" value="SWIB_eIF2D"/>
    <property type="match status" value="1"/>
</dbReference>
<dbReference type="PANTHER" id="PTHR12217:SF4">
    <property type="entry name" value="EUKARYOTIC TRANSLATION INITIATION FACTOR 2D"/>
    <property type="match status" value="1"/>
</dbReference>
<dbReference type="InParanoid" id="A0A6P8HKL9"/>
<dbReference type="SUPFAM" id="SSF55159">
    <property type="entry name" value="eIF1-like"/>
    <property type="match status" value="1"/>
</dbReference>
<dbReference type="FunFam" id="3.30.780.10:FF:000008">
    <property type="entry name" value="eukaryotic translation initiation factor 2D"/>
    <property type="match status" value="1"/>
</dbReference>
<dbReference type="CDD" id="cd11610">
    <property type="entry name" value="eIF2D_N"/>
    <property type="match status" value="1"/>
</dbReference>
<dbReference type="GO" id="GO:0003743">
    <property type="term" value="F:translation initiation factor activity"/>
    <property type="evidence" value="ECO:0007669"/>
    <property type="project" value="InterPro"/>
</dbReference>
<dbReference type="PROSITE" id="PS50296">
    <property type="entry name" value="SUI1"/>
    <property type="match status" value="1"/>
</dbReference>
<keyword evidence="6" id="KW-1185">Reference proteome</keyword>
<dbReference type="Pfam" id="PF25304">
    <property type="entry name" value="WHD_eIF2D"/>
    <property type="match status" value="1"/>
</dbReference>
<evidence type="ECO:0000313" key="6">
    <source>
        <dbReference type="Proteomes" id="UP000515163"/>
    </source>
</evidence>
<evidence type="ECO:0000259" key="4">
    <source>
        <dbReference type="PROSITE" id="PS50296"/>
    </source>
</evidence>
<evidence type="ECO:0000259" key="5">
    <source>
        <dbReference type="PROSITE" id="PS51925"/>
    </source>
</evidence>
<dbReference type="InterPro" id="IPR041366">
    <property type="entry name" value="Pre-PUA"/>
</dbReference>
<gene>
    <name evidence="7" type="primary">LOC116290285</name>
</gene>
<accession>A0A6P8HKL9</accession>
<dbReference type="GeneID" id="116290285"/>
<dbReference type="InterPro" id="IPR048247">
    <property type="entry name" value="eIF2D_N"/>
</dbReference>
<dbReference type="Gene3D" id="3.10.400.20">
    <property type="match status" value="1"/>
</dbReference>
<dbReference type="RefSeq" id="XP_031553150.1">
    <property type="nucleotide sequence ID" value="XM_031697290.1"/>
</dbReference>
<dbReference type="InterPro" id="IPR004521">
    <property type="entry name" value="Uncharacterised_CHP00451"/>
</dbReference>
<dbReference type="CDD" id="cd21156">
    <property type="entry name" value="PUA_eIF2d-like"/>
    <property type="match status" value="1"/>
</dbReference>
<dbReference type="Proteomes" id="UP000515163">
    <property type="component" value="Unplaced"/>
</dbReference>
<reference evidence="7" key="1">
    <citation type="submission" date="2025-08" db="UniProtKB">
        <authorList>
            <consortium name="RefSeq"/>
        </authorList>
    </citation>
    <scope>IDENTIFICATION</scope>
    <source>
        <tissue evidence="7">Tentacle</tissue>
    </source>
</reference>
<dbReference type="Gene3D" id="3.30.780.10">
    <property type="entry name" value="SUI1-like domain"/>
    <property type="match status" value="1"/>
</dbReference>
<proteinExistence type="inferred from homology"/>
<dbReference type="SUPFAM" id="SSF47592">
    <property type="entry name" value="SWIB/MDM2 domain"/>
    <property type="match status" value="1"/>
</dbReference>
<name>A0A6P8HKL9_ACTTE</name>
<evidence type="ECO:0000256" key="3">
    <source>
        <dbReference type="SAM" id="MobiDB-lite"/>
    </source>
</evidence>
<dbReference type="GO" id="GO:0003723">
    <property type="term" value="F:RNA binding"/>
    <property type="evidence" value="ECO:0007669"/>
    <property type="project" value="InterPro"/>
</dbReference>
<dbReference type="OrthoDB" id="199771at2759"/>
<protein>
    <submittedName>
        <fullName evidence="7">Eukaryotic translation initiation factor 2D-like</fullName>
    </submittedName>
</protein>
<dbReference type="InterPro" id="IPR015947">
    <property type="entry name" value="PUA-like_sf"/>
</dbReference>
<feature type="compositionally biased region" description="Basic and acidic residues" evidence="3">
    <location>
        <begin position="210"/>
        <end position="231"/>
    </location>
</feature>
<dbReference type="PROSITE" id="PS51925">
    <property type="entry name" value="SWIB_MDM2"/>
    <property type="match status" value="1"/>
</dbReference>
<comment type="similarity">
    <text evidence="1">Belongs to the eIF2D family.</text>
</comment>